<sequence>MNRINKQSKHYKEINSTVNDFYANMRPEYVEDVYNMLSPNFKNLTLEPRHKKKCQEVFLFHREVAVYAILELTEVNSDFVEAIVKIGLRPENYVKPKGHSNGSGEIEVNFVIYKFRFILLNGFWWVDDLSLYNDYKPAIS</sequence>
<proteinExistence type="predicted"/>
<dbReference type="OrthoDB" id="687041at2"/>
<reference evidence="1 2" key="1">
    <citation type="submission" date="2016-03" db="EMBL/GenBank/DDBJ databases">
        <title>Niastella vici sp. nov., isolated from farmland soil.</title>
        <authorList>
            <person name="Chen L."/>
            <person name="Wang D."/>
            <person name="Yang S."/>
            <person name="Wang G."/>
        </authorList>
    </citation>
    <scope>NUCLEOTIDE SEQUENCE [LARGE SCALE GENOMIC DNA]</scope>
    <source>
        <strain evidence="1 2">DJ57</strain>
    </source>
</reference>
<name>A0A1V9FPU3_9BACT</name>
<comment type="caution">
    <text evidence="1">The sequence shown here is derived from an EMBL/GenBank/DDBJ whole genome shotgun (WGS) entry which is preliminary data.</text>
</comment>
<evidence type="ECO:0000313" key="2">
    <source>
        <dbReference type="Proteomes" id="UP000192796"/>
    </source>
</evidence>
<accession>A0A1V9FPU3</accession>
<evidence type="ECO:0000313" key="1">
    <source>
        <dbReference type="EMBL" id="OQP60348.1"/>
    </source>
</evidence>
<dbReference type="EMBL" id="LVYD01000064">
    <property type="protein sequence ID" value="OQP60348.1"/>
    <property type="molecule type" value="Genomic_DNA"/>
</dbReference>
<dbReference type="AlphaFoldDB" id="A0A1V9FPU3"/>
<keyword evidence="2" id="KW-1185">Reference proteome</keyword>
<dbReference type="RefSeq" id="WP_081153278.1">
    <property type="nucleotide sequence ID" value="NZ_LVYD01000064.1"/>
</dbReference>
<dbReference type="STRING" id="1703345.A3860_33760"/>
<protein>
    <submittedName>
        <fullName evidence="1">Uncharacterized protein</fullName>
    </submittedName>
</protein>
<gene>
    <name evidence="1" type="ORF">A3860_33760</name>
</gene>
<dbReference type="Proteomes" id="UP000192796">
    <property type="component" value="Unassembled WGS sequence"/>
</dbReference>
<organism evidence="1 2">
    <name type="scientific">Niastella vici</name>
    <dbReference type="NCBI Taxonomy" id="1703345"/>
    <lineage>
        <taxon>Bacteria</taxon>
        <taxon>Pseudomonadati</taxon>
        <taxon>Bacteroidota</taxon>
        <taxon>Chitinophagia</taxon>
        <taxon>Chitinophagales</taxon>
        <taxon>Chitinophagaceae</taxon>
        <taxon>Niastella</taxon>
    </lineage>
</organism>